<feature type="transmembrane region" description="Helical" evidence="2">
    <location>
        <begin position="127"/>
        <end position="147"/>
    </location>
</feature>
<gene>
    <name evidence="4" type="ORF">E2C04_02825</name>
</gene>
<evidence type="ECO:0000313" key="4">
    <source>
        <dbReference type="EMBL" id="QCC76410.1"/>
    </source>
</evidence>
<dbReference type="InterPro" id="IPR036291">
    <property type="entry name" value="NAD(P)-bd_dom_sf"/>
</dbReference>
<dbReference type="PANTHER" id="PTHR43318:SF1">
    <property type="entry name" value="POLYSACCHARIDE BIOSYNTHESIS PROTEIN EPSC-RELATED"/>
    <property type="match status" value="1"/>
</dbReference>
<dbReference type="CDD" id="cd05237">
    <property type="entry name" value="UDP_invert_4-6DH_SDR_e"/>
    <property type="match status" value="1"/>
</dbReference>
<evidence type="ECO:0000259" key="3">
    <source>
        <dbReference type="Pfam" id="PF02719"/>
    </source>
</evidence>
<feature type="transmembrane region" description="Helical" evidence="2">
    <location>
        <begin position="100"/>
        <end position="121"/>
    </location>
</feature>
<keyword evidence="2" id="KW-1133">Transmembrane helix</keyword>
<accession>A0A4P7U8J6</accession>
<evidence type="ECO:0000256" key="2">
    <source>
        <dbReference type="SAM" id="Phobius"/>
    </source>
</evidence>
<dbReference type="SUPFAM" id="SSF51735">
    <property type="entry name" value="NAD(P)-binding Rossmann-fold domains"/>
    <property type="match status" value="2"/>
</dbReference>
<feature type="domain" description="Polysaccharide biosynthesis protein CapD-like" evidence="3">
    <location>
        <begin position="306"/>
        <end position="581"/>
    </location>
</feature>
<organism evidence="4 5">
    <name type="scientific">Nocardioides daphniae</name>
    <dbReference type="NCBI Taxonomy" id="402297"/>
    <lineage>
        <taxon>Bacteria</taxon>
        <taxon>Bacillati</taxon>
        <taxon>Actinomycetota</taxon>
        <taxon>Actinomycetes</taxon>
        <taxon>Propionibacteriales</taxon>
        <taxon>Nocardioidaceae</taxon>
        <taxon>Nocardioides</taxon>
    </lineage>
</organism>
<dbReference type="Gene3D" id="3.40.50.720">
    <property type="entry name" value="NAD(P)-binding Rossmann-like Domain"/>
    <property type="match status" value="2"/>
</dbReference>
<dbReference type="InterPro" id="IPR003869">
    <property type="entry name" value="Polysac_CapD-like"/>
</dbReference>
<dbReference type="EMBL" id="CP038462">
    <property type="protein sequence ID" value="QCC76410.1"/>
    <property type="molecule type" value="Genomic_DNA"/>
</dbReference>
<reference evidence="4 5" key="1">
    <citation type="journal article" date="2008" name="Int. J. Syst. Evol. Microbiol.">
        <title>Nocardioides daphniae sp. nov., isolated from Daphnia cucullata (Crustacea: Cladocera).</title>
        <authorList>
            <person name="Toth E.M."/>
            <person name="Keki Z."/>
            <person name="Homonnay Z.G."/>
            <person name="Borsodi A.K."/>
            <person name="Marialigeti K."/>
            <person name="Schumann P."/>
        </authorList>
    </citation>
    <scope>NUCLEOTIDE SEQUENCE [LARGE SCALE GENOMIC DNA]</scope>
    <source>
        <strain evidence="4 5">JCM 16608</strain>
    </source>
</reference>
<keyword evidence="2" id="KW-0812">Transmembrane</keyword>
<comment type="similarity">
    <text evidence="1">Belongs to the polysaccharide synthase family.</text>
</comment>
<dbReference type="InterPro" id="IPR051203">
    <property type="entry name" value="Polysaccharide_Synthase-Rel"/>
</dbReference>
<feature type="transmembrane region" description="Helical" evidence="2">
    <location>
        <begin position="65"/>
        <end position="88"/>
    </location>
</feature>
<proteinExistence type="inferred from homology"/>
<feature type="transmembrane region" description="Helical" evidence="2">
    <location>
        <begin position="33"/>
        <end position="53"/>
    </location>
</feature>
<dbReference type="PANTHER" id="PTHR43318">
    <property type="entry name" value="UDP-N-ACETYLGLUCOSAMINE 4,6-DEHYDRATASE"/>
    <property type="match status" value="1"/>
</dbReference>
<protein>
    <submittedName>
        <fullName evidence="4">Polysaccharide biosynthesis protein</fullName>
    </submittedName>
</protein>
<dbReference type="Pfam" id="PF02719">
    <property type="entry name" value="Polysacc_synt_2"/>
    <property type="match status" value="1"/>
</dbReference>
<evidence type="ECO:0000256" key="1">
    <source>
        <dbReference type="ARBA" id="ARBA00007430"/>
    </source>
</evidence>
<dbReference type="Pfam" id="PF13727">
    <property type="entry name" value="CoA_binding_3"/>
    <property type="match status" value="1"/>
</dbReference>
<name>A0A4P7U8J6_9ACTN</name>
<evidence type="ECO:0000313" key="5">
    <source>
        <dbReference type="Proteomes" id="UP000297025"/>
    </source>
</evidence>
<sequence>MLRVPGRRTRPSTRGSWTPVNDWMSRMQRHKTLVVTTFDVVVWILAYVAWTVIRLEGEVSGRYFGAALALGVTAAALHLVLGFPLRLHQGRSKLASLEEAVRLGFVTTAVGLLIFVANFGPQWVPRSIPAGAGLLTLITCLFGRALWRRMKERAREREEIEGTTRVLLVGAGESAYDLVISMLRDPAKLWRPVGMLDDDPAKRHYRVRGVQVLGTTDQIAEVAEETGVDTLVIAIPSADAETVARFNLAGVEAGLNVKVLPAPTEILGEHVGIRDLRDIDLSDVLGRNQLDTDIESIADYIAGKRVLVTGAGGSIGSELCRQIHRFKPADLMMLDRDESALHAVQLSIHGRALLDSDDVILNDIRDIDALREIFQARRPEVVFHAAALKHLPMLEQFPAEAVKTNVIGTRNVLQVSREVGVERFVNISTDKAANPASVLGYSKRVAEKITAQVAKEALADGGGAYLSVRFGNVLGSRGSVLTAFASQIAAGGPVTVTDPEVTRYFMTIVEACQLVVQAAAIGEPGEALVLDMGEPVKILDVARQLIEQSGQPIRIEFTGLREGEKMHEELFGDDEPTDQRPRHQAVSHVPVPGVDDDAVDALPLAGPRQKIIDELAGLC</sequence>
<dbReference type="AlphaFoldDB" id="A0A4P7U8J6"/>
<dbReference type="KEGG" id="ndp:E2C04_02825"/>
<dbReference type="Proteomes" id="UP000297025">
    <property type="component" value="Chromosome"/>
</dbReference>
<keyword evidence="2" id="KW-0472">Membrane</keyword>